<sequence length="142" mass="16396">MRAEASNSACPQRGHLSYLQSYLCTICIEGPPRQFDALFDLHQKSMLIFATIVLGHPKLALESFQRLRESSQCVFSSDSSSLIYWNLGLLKPYILPQRHKYLGYPKNRIIFVAERPARRPSMFVALRLYLVLSRPLENMTVY</sequence>
<dbReference type="AlphaFoldDB" id="A0A195AZL4"/>
<accession>A0A195AZL4</accession>
<organism evidence="1 2">
    <name type="scientific">Atta colombica</name>
    <dbReference type="NCBI Taxonomy" id="520822"/>
    <lineage>
        <taxon>Eukaryota</taxon>
        <taxon>Metazoa</taxon>
        <taxon>Ecdysozoa</taxon>
        <taxon>Arthropoda</taxon>
        <taxon>Hexapoda</taxon>
        <taxon>Insecta</taxon>
        <taxon>Pterygota</taxon>
        <taxon>Neoptera</taxon>
        <taxon>Endopterygota</taxon>
        <taxon>Hymenoptera</taxon>
        <taxon>Apocrita</taxon>
        <taxon>Aculeata</taxon>
        <taxon>Formicoidea</taxon>
        <taxon>Formicidae</taxon>
        <taxon>Myrmicinae</taxon>
        <taxon>Atta</taxon>
    </lineage>
</organism>
<proteinExistence type="predicted"/>
<evidence type="ECO:0000313" key="2">
    <source>
        <dbReference type="Proteomes" id="UP000078540"/>
    </source>
</evidence>
<evidence type="ECO:0000313" key="1">
    <source>
        <dbReference type="EMBL" id="KYM77646.1"/>
    </source>
</evidence>
<protein>
    <submittedName>
        <fullName evidence="1">Uncharacterized protein</fullName>
    </submittedName>
</protein>
<reference evidence="1 2" key="1">
    <citation type="submission" date="2015-09" db="EMBL/GenBank/DDBJ databases">
        <title>Atta colombica WGS genome.</title>
        <authorList>
            <person name="Nygaard S."/>
            <person name="Hu H."/>
            <person name="Boomsma J."/>
            <person name="Zhang G."/>
        </authorList>
    </citation>
    <scope>NUCLEOTIDE SEQUENCE [LARGE SCALE GENOMIC DNA]</scope>
    <source>
        <strain evidence="1">Treedump-2</strain>
        <tissue evidence="1">Whole body</tissue>
    </source>
</reference>
<dbReference type="EMBL" id="KQ976694">
    <property type="protein sequence ID" value="KYM77646.1"/>
    <property type="molecule type" value="Genomic_DNA"/>
</dbReference>
<keyword evidence="2" id="KW-1185">Reference proteome</keyword>
<name>A0A195AZL4_9HYME</name>
<dbReference type="Proteomes" id="UP000078540">
    <property type="component" value="Unassembled WGS sequence"/>
</dbReference>
<gene>
    <name evidence="1" type="ORF">ALC53_11988</name>
</gene>